<keyword evidence="2" id="KW-0812">Transmembrane</keyword>
<feature type="region of interest" description="Disordered" evidence="1">
    <location>
        <begin position="1"/>
        <end position="29"/>
    </location>
</feature>
<dbReference type="RefSeq" id="WP_381218191.1">
    <property type="nucleotide sequence ID" value="NZ_JBHSPC010000098.1"/>
</dbReference>
<evidence type="ECO:0000313" key="4">
    <source>
        <dbReference type="Proteomes" id="UP001596183"/>
    </source>
</evidence>
<reference evidence="4" key="1">
    <citation type="journal article" date="2019" name="Int. J. Syst. Evol. Microbiol.">
        <title>The Global Catalogue of Microorganisms (GCM) 10K type strain sequencing project: providing services to taxonomists for standard genome sequencing and annotation.</title>
        <authorList>
            <consortium name="The Broad Institute Genomics Platform"/>
            <consortium name="The Broad Institute Genome Sequencing Center for Infectious Disease"/>
            <person name="Wu L."/>
            <person name="Ma J."/>
        </authorList>
    </citation>
    <scope>NUCLEOTIDE SEQUENCE [LARGE SCALE GENOMIC DNA]</scope>
    <source>
        <strain evidence="4">JCM 13852</strain>
    </source>
</reference>
<organism evidence="3 4">
    <name type="scientific">Streptomyces incanus</name>
    <dbReference type="NCBI Taxonomy" id="887453"/>
    <lineage>
        <taxon>Bacteria</taxon>
        <taxon>Bacillati</taxon>
        <taxon>Actinomycetota</taxon>
        <taxon>Actinomycetes</taxon>
        <taxon>Kitasatosporales</taxon>
        <taxon>Streptomycetaceae</taxon>
        <taxon>Streptomyces</taxon>
    </lineage>
</organism>
<keyword evidence="2" id="KW-0472">Membrane</keyword>
<protein>
    <submittedName>
        <fullName evidence="3">Uncharacterized protein</fullName>
    </submittedName>
</protein>
<sequence length="239" mass="25422">MPVTRSAATLGREPLDQSAGGNFGPLDPSGGSLPLGLGDDVGGAAVPESQALNLLKSESGTVAVGHPAAMSQTSTTLSVVAIVVATLSAIFTGLNMTFSALTYRRVRPKVEVLEENWGVWEPDGGYDFSLRLANRSTTPIGVESVSVIGSHGHRRNDRFVRRKEFEKPEEVAALSGIVVSIPLPTSLLIIDGKVPRYITAMVRLTDGRVIRTSFKDFPRLLPEDRLGAAAPVVKAPPKR</sequence>
<gene>
    <name evidence="3" type="ORF">ACFP2V_28590</name>
</gene>
<feature type="transmembrane region" description="Helical" evidence="2">
    <location>
        <begin position="77"/>
        <end position="98"/>
    </location>
</feature>
<name>A0ABW0XTW9_9ACTN</name>
<evidence type="ECO:0000256" key="2">
    <source>
        <dbReference type="SAM" id="Phobius"/>
    </source>
</evidence>
<keyword evidence="4" id="KW-1185">Reference proteome</keyword>
<proteinExistence type="predicted"/>
<evidence type="ECO:0000256" key="1">
    <source>
        <dbReference type="SAM" id="MobiDB-lite"/>
    </source>
</evidence>
<dbReference type="EMBL" id="JBHSPC010000098">
    <property type="protein sequence ID" value="MFC5673903.1"/>
    <property type="molecule type" value="Genomic_DNA"/>
</dbReference>
<keyword evidence="2" id="KW-1133">Transmembrane helix</keyword>
<comment type="caution">
    <text evidence="3">The sequence shown here is derived from an EMBL/GenBank/DDBJ whole genome shotgun (WGS) entry which is preliminary data.</text>
</comment>
<accession>A0ABW0XTW9</accession>
<dbReference type="Proteomes" id="UP001596183">
    <property type="component" value="Unassembled WGS sequence"/>
</dbReference>
<evidence type="ECO:0000313" key="3">
    <source>
        <dbReference type="EMBL" id="MFC5673903.1"/>
    </source>
</evidence>